<name>A0ABT5NXJ6_9PSED</name>
<proteinExistence type="predicted"/>
<sequence>MMRYYSRSTGSTYITGVHAVIPSDAVPITDEVFLTVFSRPWANKILSHDERGIPVLIERPIKPLTAEELCAGIDRAADMARQTAAGDPLRALEYNKAFADAVAFKADGYPAANVPETVSAWAVAGRTPEQAAVEIIAKAMAFDSQLLAIRTIRLKAKESVRTLIAENEAAAAEMTAQVAINNLRGLVSETSPRED</sequence>
<evidence type="ECO:0000313" key="1">
    <source>
        <dbReference type="EMBL" id="MDD0992926.1"/>
    </source>
</evidence>
<keyword evidence="2" id="KW-1185">Reference proteome</keyword>
<reference evidence="1 2" key="1">
    <citation type="submission" date="2022-05" db="EMBL/GenBank/DDBJ databases">
        <title>Novel Pseudomonas spp. Isolated from a Rainbow Trout Aquaculture Facility.</title>
        <authorList>
            <person name="Testerman T."/>
            <person name="Graf J."/>
        </authorList>
    </citation>
    <scope>NUCLEOTIDE SEQUENCE [LARGE SCALE GENOMIC DNA]</scope>
    <source>
        <strain evidence="1 2">ID681</strain>
    </source>
</reference>
<dbReference type="Proteomes" id="UP001148203">
    <property type="component" value="Unassembled WGS sequence"/>
</dbReference>
<dbReference type="RefSeq" id="WP_273910118.1">
    <property type="nucleotide sequence ID" value="NZ_JAMDGX010000022.1"/>
</dbReference>
<comment type="caution">
    <text evidence="1">The sequence shown here is derived from an EMBL/GenBank/DDBJ whole genome shotgun (WGS) entry which is preliminary data.</text>
</comment>
<dbReference type="EMBL" id="JAMDGY010000071">
    <property type="protein sequence ID" value="MDD0992926.1"/>
    <property type="molecule type" value="Genomic_DNA"/>
</dbReference>
<organism evidence="1 2">
    <name type="scientific">Pseudomonas fontis</name>
    <dbReference type="NCBI Taxonomy" id="2942633"/>
    <lineage>
        <taxon>Bacteria</taxon>
        <taxon>Pseudomonadati</taxon>
        <taxon>Pseudomonadota</taxon>
        <taxon>Gammaproteobacteria</taxon>
        <taxon>Pseudomonadales</taxon>
        <taxon>Pseudomonadaceae</taxon>
        <taxon>Pseudomonas</taxon>
    </lineage>
</organism>
<accession>A0ABT5NXJ6</accession>
<protein>
    <submittedName>
        <fullName evidence="1">Phage tail protein</fullName>
    </submittedName>
</protein>
<gene>
    <name evidence="1" type="ORF">M5G11_20555</name>
</gene>
<evidence type="ECO:0000313" key="2">
    <source>
        <dbReference type="Proteomes" id="UP001148203"/>
    </source>
</evidence>